<dbReference type="Gene3D" id="3.30.530.20">
    <property type="match status" value="1"/>
</dbReference>
<dbReference type="AlphaFoldDB" id="A0A4R9G0M3"/>
<protein>
    <submittedName>
        <fullName evidence="1">SRPBCC domain-containing protein</fullName>
    </submittedName>
</protein>
<dbReference type="RefSeq" id="WP_135587937.1">
    <property type="nucleotide sequence ID" value="NZ_RQEP01000012.1"/>
</dbReference>
<evidence type="ECO:0000313" key="2">
    <source>
        <dbReference type="Proteomes" id="UP000297453"/>
    </source>
</evidence>
<organism evidence="1 2">
    <name type="scientific">Leptospira semungkisensis</name>
    <dbReference type="NCBI Taxonomy" id="2484985"/>
    <lineage>
        <taxon>Bacteria</taxon>
        <taxon>Pseudomonadati</taxon>
        <taxon>Spirochaetota</taxon>
        <taxon>Spirochaetia</taxon>
        <taxon>Leptospirales</taxon>
        <taxon>Leptospiraceae</taxon>
        <taxon>Leptospira</taxon>
    </lineage>
</organism>
<dbReference type="OrthoDB" id="287565at2"/>
<reference evidence="1" key="1">
    <citation type="journal article" date="2019" name="PLoS Negl. Trop. Dis.">
        <title>Revisiting the worldwide diversity of Leptospira species in the environment.</title>
        <authorList>
            <person name="Vincent A.T."/>
            <person name="Schiettekatte O."/>
            <person name="Bourhy P."/>
            <person name="Veyrier F.J."/>
            <person name="Picardeau M."/>
        </authorList>
    </citation>
    <scope>NUCLEOTIDE SEQUENCE [LARGE SCALE GENOMIC DNA]</scope>
    <source>
        <strain evidence="1">SSS9</strain>
    </source>
</reference>
<evidence type="ECO:0000313" key="1">
    <source>
        <dbReference type="EMBL" id="TGK04057.1"/>
    </source>
</evidence>
<comment type="caution">
    <text evidence="1">The sequence shown here is derived from an EMBL/GenBank/DDBJ whole genome shotgun (WGS) entry which is preliminary data.</text>
</comment>
<accession>A0A4R9G0M3</accession>
<dbReference type="InterPro" id="IPR023393">
    <property type="entry name" value="START-like_dom_sf"/>
</dbReference>
<proteinExistence type="predicted"/>
<sequence length="155" mass="17242">MNGIYHKIGIRAGFPEVVKALSTQAGLAGWWTKEVTGNFPNGISSAGESIRFHFGKGSFDMKVQELSPQRVLWECAIGPEEWVGSHIDFKLTQGTAPDGGAMTIVFFRHQDWKTENELTAHCSMKWAVFLLSLRSFVETGKGQPAPDDLKIDDWN</sequence>
<dbReference type="EMBL" id="RQEP01000012">
    <property type="protein sequence ID" value="TGK04057.1"/>
    <property type="molecule type" value="Genomic_DNA"/>
</dbReference>
<name>A0A4R9G0M3_9LEPT</name>
<dbReference type="CDD" id="cd07814">
    <property type="entry name" value="SRPBCC_CalC_Aha1-like"/>
    <property type="match status" value="1"/>
</dbReference>
<gene>
    <name evidence="1" type="ORF">EHO59_10870</name>
</gene>
<keyword evidence="2" id="KW-1185">Reference proteome</keyword>
<dbReference type="SUPFAM" id="SSF55961">
    <property type="entry name" value="Bet v1-like"/>
    <property type="match status" value="1"/>
</dbReference>
<dbReference type="Proteomes" id="UP000297453">
    <property type="component" value="Unassembled WGS sequence"/>
</dbReference>